<evidence type="ECO:0000313" key="3">
    <source>
        <dbReference type="Proteomes" id="UP001154329"/>
    </source>
</evidence>
<organism evidence="2 3">
    <name type="scientific">Aphis gossypii</name>
    <name type="common">Cotton aphid</name>
    <dbReference type="NCBI Taxonomy" id="80765"/>
    <lineage>
        <taxon>Eukaryota</taxon>
        <taxon>Metazoa</taxon>
        <taxon>Ecdysozoa</taxon>
        <taxon>Arthropoda</taxon>
        <taxon>Hexapoda</taxon>
        <taxon>Insecta</taxon>
        <taxon>Pterygota</taxon>
        <taxon>Neoptera</taxon>
        <taxon>Paraneoptera</taxon>
        <taxon>Hemiptera</taxon>
        <taxon>Sternorrhyncha</taxon>
        <taxon>Aphidomorpha</taxon>
        <taxon>Aphidoidea</taxon>
        <taxon>Aphididae</taxon>
        <taxon>Aphidini</taxon>
        <taxon>Aphis</taxon>
        <taxon>Aphis</taxon>
    </lineage>
</organism>
<dbReference type="EMBL" id="OU899036">
    <property type="protein sequence ID" value="CAH1732763.1"/>
    <property type="molecule type" value="Genomic_DNA"/>
</dbReference>
<sequence>MTSSDGGLQSCRRQDNRSGGAGVAGQNLPIIMTTGCRMPRSPSRDKDLSSRTAAAAAAAHQQQQPFATTAVVLNRVTSSYPEAFFKRMSQDITNSVWFEEENDLIKSCGALQSALGLSKSFSTSDIADATNMDTGCWLADADDVRMPHSASELAINKLRINSDVLLMATTMQGRLGNTSRSLSTCVVVGDMASTSQLPSPSRYSSSLHNSYAPSAFSPTDLVRSVNKKVRQNYIQRRLLITYKTLERLSLSEFNLDKSSGADRMPDQPQLSDRNEATTATAAASSGKYLSVPKTGGKPLCQDDIAVCTDTIKRYQPKAFTRYDRNMFIVNWLDNIDPQHTAAEDQ</sequence>
<accession>A0A9P0NPL5</accession>
<evidence type="ECO:0000256" key="1">
    <source>
        <dbReference type="SAM" id="MobiDB-lite"/>
    </source>
</evidence>
<reference evidence="2" key="1">
    <citation type="submission" date="2022-02" db="EMBL/GenBank/DDBJ databases">
        <authorList>
            <person name="King R."/>
        </authorList>
    </citation>
    <scope>NUCLEOTIDE SEQUENCE</scope>
</reference>
<dbReference type="AlphaFoldDB" id="A0A9P0NPL5"/>
<feature type="region of interest" description="Disordered" evidence="1">
    <location>
        <begin position="256"/>
        <end position="275"/>
    </location>
</feature>
<proteinExistence type="predicted"/>
<keyword evidence="3" id="KW-1185">Reference proteome</keyword>
<gene>
    <name evidence="2" type="ORF">APHIGO_LOCUS9207</name>
</gene>
<protein>
    <submittedName>
        <fullName evidence="2">Uncharacterized protein</fullName>
    </submittedName>
</protein>
<dbReference type="Proteomes" id="UP001154329">
    <property type="component" value="Chromosome 3"/>
</dbReference>
<name>A0A9P0NPL5_APHGO</name>
<evidence type="ECO:0000313" key="2">
    <source>
        <dbReference type="EMBL" id="CAH1732763.1"/>
    </source>
</evidence>
<feature type="region of interest" description="Disordered" evidence="1">
    <location>
        <begin position="1"/>
        <end position="53"/>
    </location>
</feature>
<reference evidence="2" key="2">
    <citation type="submission" date="2022-10" db="EMBL/GenBank/DDBJ databases">
        <authorList>
            <consortium name="ENA_rothamsted_submissions"/>
            <consortium name="culmorum"/>
            <person name="King R."/>
        </authorList>
    </citation>
    <scope>NUCLEOTIDE SEQUENCE</scope>
</reference>